<feature type="compositionally biased region" description="Polar residues" evidence="3">
    <location>
        <begin position="201"/>
        <end position="210"/>
    </location>
</feature>
<evidence type="ECO:0000313" key="5">
    <source>
        <dbReference type="Ensembl" id="ENSSDUP00000029819.1"/>
    </source>
</evidence>
<dbReference type="AlphaFoldDB" id="A0A3B4VGT2"/>
<dbReference type="InterPro" id="IPR024337">
    <property type="entry name" value="tRNA_splic_suSen54"/>
</dbReference>
<organism evidence="5 6">
    <name type="scientific">Seriola dumerili</name>
    <name type="common">Greater amberjack</name>
    <name type="synonym">Caranx dumerili</name>
    <dbReference type="NCBI Taxonomy" id="41447"/>
    <lineage>
        <taxon>Eukaryota</taxon>
        <taxon>Metazoa</taxon>
        <taxon>Chordata</taxon>
        <taxon>Craniata</taxon>
        <taxon>Vertebrata</taxon>
        <taxon>Euteleostomi</taxon>
        <taxon>Actinopterygii</taxon>
        <taxon>Neopterygii</taxon>
        <taxon>Teleostei</taxon>
        <taxon>Neoteleostei</taxon>
        <taxon>Acanthomorphata</taxon>
        <taxon>Carangaria</taxon>
        <taxon>Carangiformes</taxon>
        <taxon>Carangidae</taxon>
        <taxon>Seriola</taxon>
    </lineage>
</organism>
<dbReference type="Pfam" id="PF12928">
    <property type="entry name" value="tRNA_int_end_N2"/>
    <property type="match status" value="1"/>
</dbReference>
<dbReference type="OMA" id="AMVLQHI"/>
<reference evidence="5" key="2">
    <citation type="submission" date="2025-09" db="UniProtKB">
        <authorList>
            <consortium name="Ensembl"/>
        </authorList>
    </citation>
    <scope>IDENTIFICATION</scope>
</reference>
<dbReference type="KEGG" id="sdu:111217613"/>
<feature type="region of interest" description="Disordered" evidence="3">
    <location>
        <begin position="170"/>
        <end position="266"/>
    </location>
</feature>
<dbReference type="PANTHER" id="PTHR21027">
    <property type="entry name" value="TRNA-SPLICING ENDONUCLEASE SUBUNIT SEN54"/>
    <property type="match status" value="1"/>
</dbReference>
<keyword evidence="6" id="KW-1185">Reference proteome</keyword>
<dbReference type="CTD" id="283989"/>
<dbReference type="GeneID" id="111217613"/>
<dbReference type="STRING" id="41447.ENSSDUP00000029819"/>
<sequence>MADQNKTDTEGTFFSEILSPSELFAARSRSHKIPVRGQKDFFPNDSDEQRQRLEQSLNEHWSLISEERVERLGNLVRATWIPSDQTVELQSPAGKFWQTMGFSADGKQYLLPEEALYLMECGNLQVFYKDLPLSIQDGYERFLSSNTVRLQQYQVFGHLKRLGYVVHRFDPSSEPSPYVRQLNLPQSRDRAGRQLKRKRSASPTPTCSHSEAQEESTTERMEEDKGNHDGEENKKPPESHLTTSPETAQVQTATTSTTDEGGGRTWWTTDVLRDLGKGSDHSPTSGSSRWDFSSISFPDLGSRGQLSSRLASPDPSLLPGALAVGVCDVASWRQRINLREVRLSSKEQRREEDKRRRRWDVNKDKEVQRCRNWAEYQELLARRQGRRKGRPAHLWNREVTPLHDPRQLIPTGELLDKISVIKSTNLLEGASRLKGSDEWKICFNVYQPDSVADFKKSNPGKPYSRMCVCSFNDPVPDLRAIKLLASQSGDVPVVIAVVDHGDISFYTFKDFQLPKDVYP</sequence>
<feature type="compositionally biased region" description="Low complexity" evidence="3">
    <location>
        <begin position="247"/>
        <end position="258"/>
    </location>
</feature>
<comment type="similarity">
    <text evidence="1">Belongs to the SEN54 family.</text>
</comment>
<name>A0A3B4VGT2_SERDU</name>
<dbReference type="GO" id="GO:0000214">
    <property type="term" value="C:tRNA-intron endonuclease complex"/>
    <property type="evidence" value="ECO:0007669"/>
    <property type="project" value="TreeGrafter"/>
</dbReference>
<protein>
    <submittedName>
        <fullName evidence="5">TSEN54 tRNA splicing endonuclease subunit</fullName>
    </submittedName>
</protein>
<reference evidence="5" key="1">
    <citation type="submission" date="2025-08" db="UniProtKB">
        <authorList>
            <consortium name="Ensembl"/>
        </authorList>
    </citation>
    <scope>IDENTIFICATION</scope>
</reference>
<dbReference type="PANTHER" id="PTHR21027:SF1">
    <property type="entry name" value="TRNA-SPLICING ENDONUCLEASE SUBUNIT SEN54"/>
    <property type="match status" value="1"/>
</dbReference>
<dbReference type="RefSeq" id="XP_022595288.1">
    <property type="nucleotide sequence ID" value="XM_022739567.1"/>
</dbReference>
<feature type="compositionally biased region" description="Basic and acidic residues" evidence="3">
    <location>
        <begin position="217"/>
        <end position="238"/>
    </location>
</feature>
<evidence type="ECO:0000259" key="4">
    <source>
        <dbReference type="Pfam" id="PF12928"/>
    </source>
</evidence>
<evidence type="ECO:0000256" key="2">
    <source>
        <dbReference type="ARBA" id="ARBA00022694"/>
    </source>
</evidence>
<dbReference type="Ensembl" id="ENSSDUT00000030331.1">
    <property type="protein sequence ID" value="ENSSDUP00000029819.1"/>
    <property type="gene ID" value="ENSSDUG00000021506.1"/>
</dbReference>
<accession>A0A3B4VGT2</accession>
<dbReference type="InterPro" id="IPR024336">
    <property type="entry name" value="tRNA_splic_suSen54_N"/>
</dbReference>
<evidence type="ECO:0000313" key="6">
    <source>
        <dbReference type="Proteomes" id="UP000261420"/>
    </source>
</evidence>
<dbReference type="Proteomes" id="UP000261420">
    <property type="component" value="Unplaced"/>
</dbReference>
<feature type="domain" description="tRNA-splicing endonuclease subunit Sen54 N-terminal" evidence="4">
    <location>
        <begin position="62"/>
        <end position="128"/>
    </location>
</feature>
<proteinExistence type="inferred from homology"/>
<keyword evidence="2" id="KW-0819">tRNA processing</keyword>
<evidence type="ECO:0000256" key="3">
    <source>
        <dbReference type="SAM" id="MobiDB-lite"/>
    </source>
</evidence>
<dbReference type="GO" id="GO:0000379">
    <property type="term" value="P:tRNA-type intron splice site recognition and cleavage"/>
    <property type="evidence" value="ECO:0007669"/>
    <property type="project" value="TreeGrafter"/>
</dbReference>
<evidence type="ECO:0000256" key="1">
    <source>
        <dbReference type="ARBA" id="ARBA00005736"/>
    </source>
</evidence>
<dbReference type="GeneTree" id="ENSGT00390000004214"/>